<dbReference type="PROSITE" id="PS50234">
    <property type="entry name" value="VWFA"/>
    <property type="match status" value="1"/>
</dbReference>
<keyword evidence="4 5" id="KW-0472">Membrane</keyword>
<feature type="transmembrane region" description="Helical" evidence="5">
    <location>
        <begin position="51"/>
        <end position="71"/>
    </location>
</feature>
<keyword evidence="8" id="KW-1185">Reference proteome</keyword>
<dbReference type="PANTHER" id="PTHR22550">
    <property type="entry name" value="SPORE GERMINATION PROTEIN"/>
    <property type="match status" value="1"/>
</dbReference>
<dbReference type="InterPro" id="IPR036465">
    <property type="entry name" value="vWFA_dom_sf"/>
</dbReference>
<dbReference type="OrthoDB" id="6206554at2"/>
<gene>
    <name evidence="7" type="ORF">B5V00_07865</name>
</gene>
<keyword evidence="3 5" id="KW-1133">Transmembrane helix</keyword>
<dbReference type="Gene3D" id="3.40.50.410">
    <property type="entry name" value="von Willebrand factor, type A domain"/>
    <property type="match status" value="1"/>
</dbReference>
<evidence type="ECO:0000313" key="8">
    <source>
        <dbReference type="Proteomes" id="UP000193136"/>
    </source>
</evidence>
<organism evidence="7 8">
    <name type="scientific">Geothermobacter hydrogeniphilus</name>
    <dbReference type="NCBI Taxonomy" id="1969733"/>
    <lineage>
        <taxon>Bacteria</taxon>
        <taxon>Pseudomonadati</taxon>
        <taxon>Thermodesulfobacteriota</taxon>
        <taxon>Desulfuromonadia</taxon>
        <taxon>Desulfuromonadales</taxon>
        <taxon>Geothermobacteraceae</taxon>
        <taxon>Geothermobacter</taxon>
    </lineage>
</organism>
<name>A0A1X0Y5J7_9BACT</name>
<accession>A0A1X0Y5J7</accession>
<dbReference type="InterPro" id="IPR050768">
    <property type="entry name" value="UPF0353/GerABKA_families"/>
</dbReference>
<comment type="caution">
    <text evidence="7">The sequence shown here is derived from an EMBL/GenBank/DDBJ whole genome shotgun (WGS) entry which is preliminary data.</text>
</comment>
<proteinExistence type="predicted"/>
<dbReference type="STRING" id="1969733.B5V00_07865"/>
<evidence type="ECO:0000256" key="5">
    <source>
        <dbReference type="SAM" id="Phobius"/>
    </source>
</evidence>
<evidence type="ECO:0000256" key="3">
    <source>
        <dbReference type="ARBA" id="ARBA00022989"/>
    </source>
</evidence>
<keyword evidence="1" id="KW-1003">Cell membrane</keyword>
<evidence type="ECO:0000256" key="4">
    <source>
        <dbReference type="ARBA" id="ARBA00023136"/>
    </source>
</evidence>
<dbReference type="SUPFAM" id="SSF53300">
    <property type="entry name" value="vWA-like"/>
    <property type="match status" value="1"/>
</dbReference>
<dbReference type="EMBL" id="NAAD01000008">
    <property type="protein sequence ID" value="ORJ60471.1"/>
    <property type="molecule type" value="Genomic_DNA"/>
</dbReference>
<feature type="domain" description="VWFA" evidence="6">
    <location>
        <begin position="84"/>
        <end position="280"/>
    </location>
</feature>
<evidence type="ECO:0000313" key="7">
    <source>
        <dbReference type="EMBL" id="ORJ60471.1"/>
    </source>
</evidence>
<protein>
    <recommendedName>
        <fullName evidence="6">VWFA domain-containing protein</fullName>
    </recommendedName>
</protein>
<evidence type="ECO:0000256" key="1">
    <source>
        <dbReference type="ARBA" id="ARBA00022475"/>
    </source>
</evidence>
<sequence>MNLLWSNPLWLLLLPLALLPFRTGRRALTVSSLRVFQARRPGWKLRLARLQPYLSALLLTLLLILLAGPVLRRTTTSINREGIEMMLVLDISASMTAADIPPDRMTVAREAAADFIAGRRNDRVGVILFAGTPFLLAPATGNRQQIAQRLRAVQAEQRGTGTAIGDALAAAADRLKDSRARSRAIILLTDGRSNRGRLAPAIAGKTAAALGIRIYTIGFGTEQGAPLHFTARGPLPPGHPGRARLATLDEPLLQAIAQQTGGKFFRATDADTLKQVYRQIDKLEKSPLEEQTINHDRPLAPLIRPWLVALLLLELLLFRGWLRRLP</sequence>
<dbReference type="Pfam" id="PF13519">
    <property type="entry name" value="VWA_2"/>
    <property type="match status" value="1"/>
</dbReference>
<dbReference type="PANTHER" id="PTHR22550:SF5">
    <property type="entry name" value="LEUCINE ZIPPER PROTEIN 4"/>
    <property type="match status" value="1"/>
</dbReference>
<keyword evidence="2 5" id="KW-0812">Transmembrane</keyword>
<dbReference type="SMART" id="SM00327">
    <property type="entry name" value="VWA"/>
    <property type="match status" value="1"/>
</dbReference>
<dbReference type="InterPro" id="IPR002035">
    <property type="entry name" value="VWF_A"/>
</dbReference>
<dbReference type="Proteomes" id="UP000193136">
    <property type="component" value="Unassembled WGS sequence"/>
</dbReference>
<evidence type="ECO:0000256" key="2">
    <source>
        <dbReference type="ARBA" id="ARBA00022692"/>
    </source>
</evidence>
<dbReference type="AlphaFoldDB" id="A0A1X0Y5J7"/>
<evidence type="ECO:0000259" key="6">
    <source>
        <dbReference type="PROSITE" id="PS50234"/>
    </source>
</evidence>
<dbReference type="RefSeq" id="WP_085010226.1">
    <property type="nucleotide sequence ID" value="NZ_NAAD01000008.1"/>
</dbReference>
<reference evidence="7 8" key="1">
    <citation type="submission" date="2017-03" db="EMBL/GenBank/DDBJ databases">
        <title>Genome sequence of Geothermobacter sp. EPR-M, Deep-Sea Iron Reducer.</title>
        <authorList>
            <person name="Tully B."/>
            <person name="Savalia P."/>
            <person name="Abuyen K."/>
            <person name="Baughan C."/>
            <person name="Romero E."/>
            <person name="Ronkowski C."/>
            <person name="Torres B."/>
            <person name="Tremblay J."/>
            <person name="Trujillo A."/>
            <person name="Tyler M."/>
            <person name="Perez-Rodriguez I."/>
            <person name="Amend J."/>
        </authorList>
    </citation>
    <scope>NUCLEOTIDE SEQUENCE [LARGE SCALE GENOMIC DNA]</scope>
    <source>
        <strain evidence="7 8">EPR-M</strain>
    </source>
</reference>